<evidence type="ECO:0000256" key="3">
    <source>
        <dbReference type="ARBA" id="ARBA00022898"/>
    </source>
</evidence>
<dbReference type="InterPro" id="IPR015424">
    <property type="entry name" value="PyrdxlP-dep_Trfase"/>
</dbReference>
<dbReference type="GeneID" id="26136891"/>
<dbReference type="Gene3D" id="3.40.640.10">
    <property type="entry name" value="Type I PLP-dependent aspartate aminotransferase-like (Major domain)"/>
    <property type="match status" value="1"/>
</dbReference>
<dbReference type="FunFam" id="3.40.640.10:FF:000009">
    <property type="entry name" value="Cystathionine gamma-synthase homolog"/>
    <property type="match status" value="1"/>
</dbReference>
<evidence type="ECO:0000256" key="1">
    <source>
        <dbReference type="ARBA" id="ARBA00001933"/>
    </source>
</evidence>
<dbReference type="Proteomes" id="UP000066042">
    <property type="component" value="Chromosome"/>
</dbReference>
<evidence type="ECO:0000313" key="4">
    <source>
        <dbReference type="EMBL" id="ALM75564.1"/>
    </source>
</evidence>
<dbReference type="InterPro" id="IPR015421">
    <property type="entry name" value="PyrdxlP-dep_Trfase_major"/>
</dbReference>
<name>A0A0S1XCR0_THEBA</name>
<dbReference type="PIRSF" id="PIRSF001434">
    <property type="entry name" value="CGS"/>
    <property type="match status" value="1"/>
</dbReference>
<gene>
    <name evidence="4" type="ORF">TBCH5v1_1651</name>
</gene>
<protein>
    <submittedName>
        <fullName evidence="4">Cystathionine gamma-lyase</fullName>
        <ecNumber evidence="4">4.4.1.1</ecNumber>
    </submittedName>
</protein>
<evidence type="ECO:0000313" key="5">
    <source>
        <dbReference type="Proteomes" id="UP000066042"/>
    </source>
</evidence>
<dbReference type="InterPro" id="IPR015422">
    <property type="entry name" value="PyrdxlP-dep_Trfase_small"/>
</dbReference>
<dbReference type="NCBIfam" id="NF005871">
    <property type="entry name" value="PRK07811.1"/>
    <property type="match status" value="1"/>
</dbReference>
<dbReference type="PATRIC" id="fig|55802.8.peg.1631"/>
<dbReference type="GO" id="GO:0030170">
    <property type="term" value="F:pyridoxal phosphate binding"/>
    <property type="evidence" value="ECO:0007669"/>
    <property type="project" value="InterPro"/>
</dbReference>
<sequence length="385" mass="43005">MRFSTKAIHVGEEPESMQHGDVVSPIHLSTTFAKRSIKEVEEGYVYSRSGNPTRDALERKLAALENAKYGLAFSSGLAAESTILLALLKKGDHVIAFDDLYGGTKRLFNQVMERFGIEFTYVDAREPENVRMAIRENTRMVWLETPTNPLLKLADIKAIAEIAHERDIIVVVDNTFASPYFQNPLDLGADIVLHSVTKYLGGHSDVVGGAVMVNDDEIYERLKFHQNAVGAILSPFDSWLVMRGIKTLAVRMERHEKNAMTIARYLEEHPLVERVYYPGLPSHPQHELAKRQMKGFGGMLSFELKGGLEEAIKFVESLEIFALAESLGGVESLIELPAIMTHASVPKDEREKVGIRDSLIRASVGIEDVEDLIEDLERGFEAVRA</sequence>
<comment type="similarity">
    <text evidence="2">Belongs to the trans-sulfuration enzymes family.</text>
</comment>
<dbReference type="Pfam" id="PF01053">
    <property type="entry name" value="Cys_Met_Meta_PP"/>
    <property type="match status" value="1"/>
</dbReference>
<dbReference type="InterPro" id="IPR000277">
    <property type="entry name" value="Cys/Met-Metab_PyrdxlP-dep_enz"/>
</dbReference>
<dbReference type="EMBL" id="CP013050">
    <property type="protein sequence ID" value="ALM75564.1"/>
    <property type="molecule type" value="Genomic_DNA"/>
</dbReference>
<dbReference type="FunFam" id="3.90.1150.10:FF:000008">
    <property type="entry name" value="Cystathionine gamma-synthase"/>
    <property type="match status" value="1"/>
</dbReference>
<dbReference type="GO" id="GO:0019343">
    <property type="term" value="P:cysteine biosynthetic process via cystathionine"/>
    <property type="evidence" value="ECO:0007669"/>
    <property type="project" value="TreeGrafter"/>
</dbReference>
<dbReference type="SUPFAM" id="SSF53383">
    <property type="entry name" value="PLP-dependent transferases"/>
    <property type="match status" value="1"/>
</dbReference>
<dbReference type="GO" id="GO:0005737">
    <property type="term" value="C:cytoplasm"/>
    <property type="evidence" value="ECO:0007669"/>
    <property type="project" value="TreeGrafter"/>
</dbReference>
<dbReference type="AlphaFoldDB" id="A0A0S1XCR0"/>
<dbReference type="Gene3D" id="3.90.1150.10">
    <property type="entry name" value="Aspartate Aminotransferase, domain 1"/>
    <property type="match status" value="1"/>
</dbReference>
<dbReference type="GO" id="GO:0019346">
    <property type="term" value="P:transsulfuration"/>
    <property type="evidence" value="ECO:0007669"/>
    <property type="project" value="InterPro"/>
</dbReference>
<dbReference type="STRING" id="55802.TBCH5v1_1651"/>
<dbReference type="EC" id="4.4.1.1" evidence="4"/>
<dbReference type="PANTHER" id="PTHR11808:SF15">
    <property type="entry name" value="CYSTATHIONINE GAMMA-LYASE"/>
    <property type="match status" value="1"/>
</dbReference>
<evidence type="ECO:0000256" key="2">
    <source>
        <dbReference type="ARBA" id="ARBA00009077"/>
    </source>
</evidence>
<accession>A0A0S1XCR0</accession>
<dbReference type="PANTHER" id="PTHR11808">
    <property type="entry name" value="TRANS-SULFURATION ENZYME FAMILY MEMBER"/>
    <property type="match status" value="1"/>
</dbReference>
<dbReference type="RefSeq" id="WP_056934163.1">
    <property type="nucleotide sequence ID" value="NZ_CP013050.1"/>
</dbReference>
<proteinExistence type="inferred from homology"/>
<organism evidence="4 5">
    <name type="scientific">Thermococcus barophilus</name>
    <dbReference type="NCBI Taxonomy" id="55802"/>
    <lineage>
        <taxon>Archaea</taxon>
        <taxon>Methanobacteriati</taxon>
        <taxon>Methanobacteriota</taxon>
        <taxon>Thermococci</taxon>
        <taxon>Thermococcales</taxon>
        <taxon>Thermococcaceae</taxon>
        <taxon>Thermococcus</taxon>
    </lineage>
</organism>
<comment type="cofactor">
    <cofactor evidence="1">
        <name>pyridoxal 5'-phosphate</name>
        <dbReference type="ChEBI" id="CHEBI:597326"/>
    </cofactor>
</comment>
<dbReference type="CDD" id="cd00614">
    <property type="entry name" value="CGS_like"/>
    <property type="match status" value="1"/>
</dbReference>
<dbReference type="GO" id="GO:0004123">
    <property type="term" value="F:cystathionine gamma-lyase activity"/>
    <property type="evidence" value="ECO:0007669"/>
    <property type="project" value="TreeGrafter"/>
</dbReference>
<keyword evidence="4" id="KW-0456">Lyase</keyword>
<keyword evidence="3" id="KW-0663">Pyridoxal phosphate</keyword>
<reference evidence="4 5" key="1">
    <citation type="journal article" date="2016" name="Genome Announc.">
        <title>Complete genome sequence of the hyperthermophilic and piezophilic archaeon Thermococcus barophilus Ch5, capable of growth at the expense of hydrogenogenesis from carbon monoxide and formate.</title>
        <authorList>
            <person name="Oger P."/>
            <person name="Sokolova T.G."/>
            <person name="Kozhevnikova D.A."/>
            <person name="Taranov E.A."/>
            <person name="Vannier P."/>
            <person name="Lee H.S."/>
            <person name="Kwon K.K."/>
            <person name="Kang S.G."/>
            <person name="Lee J.H."/>
            <person name="Bonch-Osmolovskaya E.A."/>
            <person name="Lebedinsky A.V."/>
        </authorList>
    </citation>
    <scope>NUCLEOTIDE SEQUENCE [LARGE SCALE GENOMIC DNA]</scope>
    <source>
        <strain evidence="5">Ch5</strain>
    </source>
</reference>